<dbReference type="GO" id="GO:0032183">
    <property type="term" value="F:SUMO binding"/>
    <property type="evidence" value="ECO:0007669"/>
    <property type="project" value="InterPro"/>
</dbReference>
<evidence type="ECO:0000313" key="3">
    <source>
        <dbReference type="Proteomes" id="UP000515163"/>
    </source>
</evidence>
<dbReference type="OrthoDB" id="6160353at2759"/>
<feature type="compositionally biased region" description="Polar residues" evidence="1">
    <location>
        <begin position="637"/>
        <end position="650"/>
    </location>
</feature>
<feature type="compositionally biased region" description="Low complexity" evidence="1">
    <location>
        <begin position="555"/>
        <end position="566"/>
    </location>
</feature>
<dbReference type="InterPro" id="IPR028889">
    <property type="entry name" value="USP"/>
</dbReference>
<dbReference type="PANTHER" id="PTHR15294">
    <property type="entry name" value="RETINOVIN-RELATED"/>
    <property type="match status" value="1"/>
</dbReference>
<dbReference type="PROSITE" id="PS50235">
    <property type="entry name" value="USP_3"/>
    <property type="match status" value="1"/>
</dbReference>
<protein>
    <submittedName>
        <fullName evidence="4">SUMO-specific isopeptidase USPL1-like</fullName>
    </submittedName>
</protein>
<feature type="region of interest" description="Disordered" evidence="1">
    <location>
        <begin position="448"/>
        <end position="473"/>
    </location>
</feature>
<name>A0A6P8HLE4_ACTTE</name>
<accession>A0A6P8HLE4</accession>
<dbReference type="GO" id="GO:0015030">
    <property type="term" value="C:Cajal body"/>
    <property type="evidence" value="ECO:0007669"/>
    <property type="project" value="TreeGrafter"/>
</dbReference>
<dbReference type="RefSeq" id="XP_031556566.1">
    <property type="nucleotide sequence ID" value="XM_031700706.1"/>
</dbReference>
<dbReference type="InParanoid" id="A0A6P8HLE4"/>
<dbReference type="Pfam" id="PF15499">
    <property type="entry name" value="Peptidase_C98"/>
    <property type="match status" value="1"/>
</dbReference>
<sequence>MSGKNFCELCGEAGLSSRLVPYQMNSEEAIFICENSECVFPLGTLHVGNFVVSRKATEISNIKRKRKKIPSKNNPENSSLKSTSISTPEHFINWENVDALCWLHCTLSLIVHNKTLRNLVSTIQTPNSLLKSILDCYFKAQQLALSDLTTAKKILEDIRQNVWMYLAPKMKCSLGVNDSPIFALPLLLNDNGVTLEKCLQEYTWEFSCDLCGFEEKTRQKKHLVTYPNTPEDFDFEKASFLRPCPKCKSSGQKSTIVHEAMPDLVLMHFVEGLMTEDYLDSNFVLNKSRYQLTQFLQYSRNPDHFICWCKENDGTRWLELDDLKTSVCSWSSSTPKVPPSEVHVVVFEKITSESCENKINSKEYKSEKVIDDINRVLVSPTEILRNTEISFSKAEVCFSKVNDEESISCHMDALEVIEDVEEKEITSKEKNLESKIIASEEIVSNESLSSASVSGKHDGDLPGRSPLKDCSNIPDNWSSHGKTVATSIMALPSQTSLRPEKTSLINRNSPSVISPSLTSSNLENSLIKATVVTPNLALPTQTSSQGVKTPLTHRNTPPVLSPSLTSSNLENSLIKATVTTPNMALPTQTSSQPENTSLMNRKTPPVVSSSLTSTKLENSLIKVTLKKYSLSKKFQPSLNNKRRTLSSQFQPYVPKKQRIEPQIVNNKPTLLDFDSHSDSGYSSPSSVSSCGSGSSTTSMETEQKMSVTDDIEKMEIDDSNHENIAEELEKLLPDCLLEDRRKRSTSAVDDEEQIIHSETMKLEGISQEQDDFIRNLLFDD</sequence>
<evidence type="ECO:0000256" key="1">
    <source>
        <dbReference type="SAM" id="MobiDB-lite"/>
    </source>
</evidence>
<organism evidence="3 4">
    <name type="scientific">Actinia tenebrosa</name>
    <name type="common">Australian red waratah sea anemone</name>
    <dbReference type="NCBI Taxonomy" id="6105"/>
    <lineage>
        <taxon>Eukaryota</taxon>
        <taxon>Metazoa</taxon>
        <taxon>Cnidaria</taxon>
        <taxon>Anthozoa</taxon>
        <taxon>Hexacorallia</taxon>
        <taxon>Actiniaria</taxon>
        <taxon>Actiniidae</taxon>
        <taxon>Actinia</taxon>
    </lineage>
</organism>
<feature type="region of interest" description="Disordered" evidence="1">
    <location>
        <begin position="540"/>
        <end position="566"/>
    </location>
</feature>
<dbReference type="KEGG" id="aten:116293298"/>
<evidence type="ECO:0000313" key="4">
    <source>
        <dbReference type="RefSeq" id="XP_031556566.1"/>
    </source>
</evidence>
<dbReference type="InterPro" id="IPR038765">
    <property type="entry name" value="Papain-like_cys_pep_sf"/>
</dbReference>
<gene>
    <name evidence="4" type="primary">LOC116293298</name>
</gene>
<evidence type="ECO:0000259" key="2">
    <source>
        <dbReference type="PROSITE" id="PS50235"/>
    </source>
</evidence>
<dbReference type="GO" id="GO:0030576">
    <property type="term" value="P:Cajal body organization"/>
    <property type="evidence" value="ECO:0007669"/>
    <property type="project" value="InterPro"/>
</dbReference>
<keyword evidence="3" id="KW-1185">Reference proteome</keyword>
<dbReference type="InterPro" id="IPR033505">
    <property type="entry name" value="USPL1"/>
</dbReference>
<feature type="compositionally biased region" description="Low complexity" evidence="1">
    <location>
        <begin position="678"/>
        <end position="700"/>
    </location>
</feature>
<dbReference type="GO" id="GO:0016926">
    <property type="term" value="P:protein desumoylation"/>
    <property type="evidence" value="ECO:0007669"/>
    <property type="project" value="TreeGrafter"/>
</dbReference>
<feature type="compositionally biased region" description="Polar residues" evidence="1">
    <location>
        <begin position="71"/>
        <end position="83"/>
    </location>
</feature>
<feature type="region of interest" description="Disordered" evidence="1">
    <location>
        <begin position="583"/>
        <end position="610"/>
    </location>
</feature>
<feature type="compositionally biased region" description="Polar residues" evidence="1">
    <location>
        <begin position="583"/>
        <end position="600"/>
    </location>
</feature>
<dbReference type="SUPFAM" id="SSF54001">
    <property type="entry name" value="Cysteine proteinases"/>
    <property type="match status" value="1"/>
</dbReference>
<feature type="domain" description="USP" evidence="2">
    <location>
        <begin position="92"/>
        <end position="350"/>
    </location>
</feature>
<dbReference type="PANTHER" id="PTHR15294:SF3">
    <property type="entry name" value="SUMO-SPECIFIC ISOPEPTIDASE USPL1"/>
    <property type="match status" value="1"/>
</dbReference>
<reference evidence="4" key="1">
    <citation type="submission" date="2025-08" db="UniProtKB">
        <authorList>
            <consortium name="RefSeq"/>
        </authorList>
    </citation>
    <scope>IDENTIFICATION</scope>
    <source>
        <tissue evidence="4">Tentacle</tissue>
    </source>
</reference>
<dbReference type="InterPro" id="IPR028890">
    <property type="entry name" value="Peptidase_C98"/>
</dbReference>
<proteinExistence type="predicted"/>
<feature type="region of interest" description="Disordered" evidence="1">
    <location>
        <begin position="637"/>
        <end position="706"/>
    </location>
</feature>
<dbReference type="AlphaFoldDB" id="A0A6P8HLE4"/>
<dbReference type="Proteomes" id="UP000515163">
    <property type="component" value="Unplaced"/>
</dbReference>
<feature type="region of interest" description="Disordered" evidence="1">
    <location>
        <begin position="63"/>
        <end position="83"/>
    </location>
</feature>
<dbReference type="GeneID" id="116293298"/>